<feature type="domain" description="EamA" evidence="8">
    <location>
        <begin position="14"/>
        <end position="144"/>
    </location>
</feature>
<evidence type="ECO:0000256" key="1">
    <source>
        <dbReference type="ARBA" id="ARBA00004141"/>
    </source>
</evidence>
<evidence type="ECO:0000256" key="3">
    <source>
        <dbReference type="ARBA" id="ARBA00022692"/>
    </source>
</evidence>
<feature type="transmembrane region" description="Helical" evidence="7">
    <location>
        <begin position="214"/>
        <end position="237"/>
    </location>
</feature>
<comment type="similarity">
    <text evidence="2">Belongs to the EamA transporter family.</text>
</comment>
<keyword evidence="3 7" id="KW-0812">Transmembrane</keyword>
<reference evidence="9 10" key="1">
    <citation type="journal article" date="2019" name="Int. J. Syst. Evol. Microbiol.">
        <title>The Global Catalogue of Microorganisms (GCM) 10K type strain sequencing project: providing services to taxonomists for standard genome sequencing and annotation.</title>
        <authorList>
            <consortium name="The Broad Institute Genomics Platform"/>
            <consortium name="The Broad Institute Genome Sequencing Center for Infectious Disease"/>
            <person name="Wu L."/>
            <person name="Ma J."/>
        </authorList>
    </citation>
    <scope>NUCLEOTIDE SEQUENCE [LARGE SCALE GENOMIC DNA]</scope>
    <source>
        <strain evidence="9 10">JCM 3146</strain>
    </source>
</reference>
<feature type="region of interest" description="Disordered" evidence="6">
    <location>
        <begin position="295"/>
        <end position="318"/>
    </location>
</feature>
<dbReference type="PANTHER" id="PTHR32322">
    <property type="entry name" value="INNER MEMBRANE TRANSPORTER"/>
    <property type="match status" value="1"/>
</dbReference>
<keyword evidence="10" id="KW-1185">Reference proteome</keyword>
<feature type="transmembrane region" description="Helical" evidence="7">
    <location>
        <begin position="156"/>
        <end position="174"/>
    </location>
</feature>
<dbReference type="PANTHER" id="PTHR32322:SF9">
    <property type="entry name" value="AMINO-ACID METABOLITE EFFLUX PUMP-RELATED"/>
    <property type="match status" value="1"/>
</dbReference>
<feature type="transmembrane region" description="Helical" evidence="7">
    <location>
        <begin position="273"/>
        <end position="291"/>
    </location>
</feature>
<dbReference type="Proteomes" id="UP001501822">
    <property type="component" value="Unassembled WGS sequence"/>
</dbReference>
<keyword evidence="5 7" id="KW-0472">Membrane</keyword>
<feature type="transmembrane region" description="Helical" evidence="7">
    <location>
        <begin position="71"/>
        <end position="92"/>
    </location>
</feature>
<evidence type="ECO:0000256" key="7">
    <source>
        <dbReference type="SAM" id="Phobius"/>
    </source>
</evidence>
<feature type="transmembrane region" description="Helical" evidence="7">
    <location>
        <begin position="98"/>
        <end position="120"/>
    </location>
</feature>
<feature type="transmembrane region" description="Helical" evidence="7">
    <location>
        <begin position="249"/>
        <end position="267"/>
    </location>
</feature>
<evidence type="ECO:0000259" key="8">
    <source>
        <dbReference type="Pfam" id="PF00892"/>
    </source>
</evidence>
<accession>A0ABN0WP47</accession>
<sequence length="318" mass="32304">MERRRGPADWAPGFVILSVIWGSSFALIKVAIEAGVAPLWVALWRCLFGLAALGAVCAARRVPVPRGTRMWAHAIVVAALLNSVPFALFSYAETRVSSVVAGVWNATTPLTTLLFAVAVIPGERPTYRRAMGLVTGFCGVLLVLGIWRGLDGGTPAGSLACLGATACYGAGFTYTRRFFAGGAESAVALSALQILCATAELALVAPVVAGPPSWPGPGAAVALAVLGAVGTGLAYIINLGVIRAAGPTVASTVTYLTPLWSTLLGAVLLAEPLGWNTLAGGLLIVAGVIVARSPGRGPAAVSAPGSREPRGSGVRARG</sequence>
<dbReference type="EMBL" id="BAAABM010000029">
    <property type="protein sequence ID" value="GAA0343158.1"/>
    <property type="molecule type" value="Genomic_DNA"/>
</dbReference>
<evidence type="ECO:0000256" key="4">
    <source>
        <dbReference type="ARBA" id="ARBA00022989"/>
    </source>
</evidence>
<evidence type="ECO:0000313" key="9">
    <source>
        <dbReference type="EMBL" id="GAA0343158.1"/>
    </source>
</evidence>
<name>A0ABN0WP47_9ACTN</name>
<keyword evidence="4 7" id="KW-1133">Transmembrane helix</keyword>
<feature type="domain" description="EamA" evidence="8">
    <location>
        <begin position="157"/>
        <end position="290"/>
    </location>
</feature>
<feature type="transmembrane region" description="Helical" evidence="7">
    <location>
        <begin position="12"/>
        <end position="32"/>
    </location>
</feature>
<proteinExistence type="inferred from homology"/>
<evidence type="ECO:0000256" key="5">
    <source>
        <dbReference type="ARBA" id="ARBA00023136"/>
    </source>
</evidence>
<dbReference type="SUPFAM" id="SSF103481">
    <property type="entry name" value="Multidrug resistance efflux transporter EmrE"/>
    <property type="match status" value="2"/>
</dbReference>
<dbReference type="Pfam" id="PF00892">
    <property type="entry name" value="EamA"/>
    <property type="match status" value="2"/>
</dbReference>
<gene>
    <name evidence="9" type="ORF">GCM10010151_35960</name>
</gene>
<feature type="transmembrane region" description="Helical" evidence="7">
    <location>
        <begin position="38"/>
        <end position="59"/>
    </location>
</feature>
<dbReference type="InterPro" id="IPR050638">
    <property type="entry name" value="AA-Vitamin_Transporters"/>
</dbReference>
<protein>
    <submittedName>
        <fullName evidence="9">DMT family transporter</fullName>
    </submittedName>
</protein>
<feature type="transmembrane region" description="Helical" evidence="7">
    <location>
        <begin position="132"/>
        <end position="150"/>
    </location>
</feature>
<evidence type="ECO:0000256" key="2">
    <source>
        <dbReference type="ARBA" id="ARBA00007362"/>
    </source>
</evidence>
<organism evidence="9 10">
    <name type="scientific">Actinoallomurus spadix</name>
    <dbReference type="NCBI Taxonomy" id="79912"/>
    <lineage>
        <taxon>Bacteria</taxon>
        <taxon>Bacillati</taxon>
        <taxon>Actinomycetota</taxon>
        <taxon>Actinomycetes</taxon>
        <taxon>Streptosporangiales</taxon>
        <taxon>Thermomonosporaceae</taxon>
        <taxon>Actinoallomurus</taxon>
    </lineage>
</organism>
<dbReference type="InterPro" id="IPR037185">
    <property type="entry name" value="EmrE-like"/>
</dbReference>
<evidence type="ECO:0000313" key="10">
    <source>
        <dbReference type="Proteomes" id="UP001501822"/>
    </source>
</evidence>
<feature type="transmembrane region" description="Helical" evidence="7">
    <location>
        <begin position="186"/>
        <end position="208"/>
    </location>
</feature>
<comment type="subcellular location">
    <subcellularLocation>
        <location evidence="1">Membrane</location>
        <topology evidence="1">Multi-pass membrane protein</topology>
    </subcellularLocation>
</comment>
<comment type="caution">
    <text evidence="9">The sequence shown here is derived from an EMBL/GenBank/DDBJ whole genome shotgun (WGS) entry which is preliminary data.</text>
</comment>
<dbReference type="RefSeq" id="WP_252798812.1">
    <property type="nucleotide sequence ID" value="NZ_BAAABM010000029.1"/>
</dbReference>
<evidence type="ECO:0000256" key="6">
    <source>
        <dbReference type="SAM" id="MobiDB-lite"/>
    </source>
</evidence>
<dbReference type="InterPro" id="IPR000620">
    <property type="entry name" value="EamA_dom"/>
</dbReference>